<dbReference type="Proteomes" id="UP000067689">
    <property type="component" value="Chromosome"/>
</dbReference>
<dbReference type="PATRIC" id="fig|2041.4.peg.337"/>
<proteinExistence type="predicted"/>
<evidence type="ECO:0000256" key="1">
    <source>
        <dbReference type="ARBA" id="ARBA00022603"/>
    </source>
</evidence>
<keyword evidence="5" id="KW-1185">Reference proteome</keyword>
<protein>
    <recommendedName>
        <fullName evidence="6">SAM-dependent methyltransferase</fullName>
    </recommendedName>
</protein>
<dbReference type="Gene3D" id="3.40.50.150">
    <property type="entry name" value="Vaccinia Virus protein VP39"/>
    <property type="match status" value="1"/>
</dbReference>
<dbReference type="GO" id="GO:0032259">
    <property type="term" value="P:methylation"/>
    <property type="evidence" value="ECO:0007669"/>
    <property type="project" value="UniProtKB-KW"/>
</dbReference>
<keyword evidence="3" id="KW-0949">S-adenosyl-L-methionine</keyword>
<accession>A0A0U3TD59</accession>
<name>A0A0U3TD59_9ACTN</name>
<dbReference type="EMBL" id="CP011502">
    <property type="protein sequence ID" value="ALX03479.1"/>
    <property type="molecule type" value="Genomic_DNA"/>
</dbReference>
<sequence length="268" mass="28174">MRPVTPVGIAAQEVGLVLDGLDAGLPVDDDVLARLRRAHALLAGLDPYVAASTSPESAQLAELARTTAGHRWGEHPPGAAQLEPEMVSGHVEAALMQLLVRLSGARRVLEIGTFTGYAALAVAEALPADGVVVTCEADPRAAAVARDAFARSDDGDRIELLEGPALASLEQFGEPFDLVFVDADKEGYSAYLDLLLERGLLADGALVAVDNTLMQGVAYGAPPRSEREAEQGRVIAAFNERVASDPSLVQVVLPVRDGLTLLQRRADG</sequence>
<dbReference type="InterPro" id="IPR029063">
    <property type="entry name" value="SAM-dependent_MTases_sf"/>
</dbReference>
<dbReference type="CDD" id="cd02440">
    <property type="entry name" value="AdoMet_MTases"/>
    <property type="match status" value="1"/>
</dbReference>
<dbReference type="PROSITE" id="PS51682">
    <property type="entry name" value="SAM_OMT_I"/>
    <property type="match status" value="1"/>
</dbReference>
<dbReference type="InterPro" id="IPR002935">
    <property type="entry name" value="SAM_O-MeTrfase"/>
</dbReference>
<evidence type="ECO:0000313" key="5">
    <source>
        <dbReference type="Proteomes" id="UP000067689"/>
    </source>
</evidence>
<dbReference type="GO" id="GO:0008757">
    <property type="term" value="F:S-adenosylmethionine-dependent methyltransferase activity"/>
    <property type="evidence" value="ECO:0007669"/>
    <property type="project" value="TreeGrafter"/>
</dbReference>
<keyword evidence="2" id="KW-0808">Transferase</keyword>
<dbReference type="GO" id="GO:0008171">
    <property type="term" value="F:O-methyltransferase activity"/>
    <property type="evidence" value="ECO:0007669"/>
    <property type="project" value="InterPro"/>
</dbReference>
<keyword evidence="1" id="KW-0489">Methyltransferase</keyword>
<dbReference type="KEGG" id="aer:AERYTH_01595"/>
<evidence type="ECO:0008006" key="6">
    <source>
        <dbReference type="Google" id="ProtNLM"/>
    </source>
</evidence>
<dbReference type="PANTHER" id="PTHR10509:SF14">
    <property type="entry name" value="CAFFEOYL-COA O-METHYLTRANSFERASE 3-RELATED"/>
    <property type="match status" value="1"/>
</dbReference>
<organism evidence="4 5">
    <name type="scientific">Aeromicrobium erythreum</name>
    <dbReference type="NCBI Taxonomy" id="2041"/>
    <lineage>
        <taxon>Bacteria</taxon>
        <taxon>Bacillati</taxon>
        <taxon>Actinomycetota</taxon>
        <taxon>Actinomycetes</taxon>
        <taxon>Propionibacteriales</taxon>
        <taxon>Nocardioidaceae</taxon>
        <taxon>Aeromicrobium</taxon>
    </lineage>
</organism>
<dbReference type="PANTHER" id="PTHR10509">
    <property type="entry name" value="O-METHYLTRANSFERASE-RELATED"/>
    <property type="match status" value="1"/>
</dbReference>
<dbReference type="SUPFAM" id="SSF53335">
    <property type="entry name" value="S-adenosyl-L-methionine-dependent methyltransferases"/>
    <property type="match status" value="1"/>
</dbReference>
<dbReference type="AlphaFoldDB" id="A0A0U3TD59"/>
<dbReference type="Pfam" id="PF01596">
    <property type="entry name" value="Methyltransf_3"/>
    <property type="match status" value="1"/>
</dbReference>
<evidence type="ECO:0000256" key="2">
    <source>
        <dbReference type="ARBA" id="ARBA00022679"/>
    </source>
</evidence>
<evidence type="ECO:0000256" key="3">
    <source>
        <dbReference type="ARBA" id="ARBA00022691"/>
    </source>
</evidence>
<dbReference type="STRING" id="2041.AERYTH_01595"/>
<evidence type="ECO:0000313" key="4">
    <source>
        <dbReference type="EMBL" id="ALX03479.1"/>
    </source>
</evidence>
<gene>
    <name evidence="4" type="ORF">AERYTH_01595</name>
</gene>
<reference evidence="4 5" key="1">
    <citation type="journal article" date="1991" name="Int. J. Syst. Bacteriol.">
        <title>Description of the erythromycin-producing bacterium Arthrobacter sp. strain NRRL B-3381 as Aeromicrobium erythreum gen. nov., sp. nov.</title>
        <authorList>
            <person name="Miller E.S."/>
            <person name="Woese C.R."/>
            <person name="Brenner S."/>
        </authorList>
    </citation>
    <scope>NUCLEOTIDE SEQUENCE [LARGE SCALE GENOMIC DNA]</scope>
    <source>
        <strain evidence="4 5">AR18</strain>
    </source>
</reference>
<dbReference type="InterPro" id="IPR050362">
    <property type="entry name" value="Cation-dep_OMT"/>
</dbReference>